<dbReference type="Pfam" id="PF02780">
    <property type="entry name" value="Transketolase_C"/>
    <property type="match status" value="1"/>
</dbReference>
<proteinExistence type="predicted"/>
<name>J0Z207_9HYPH</name>
<accession>J0Z207</accession>
<dbReference type="Gene3D" id="3.40.50.920">
    <property type="match status" value="1"/>
</dbReference>
<dbReference type="SUPFAM" id="SSF52922">
    <property type="entry name" value="TK C-terminal domain-like"/>
    <property type="match status" value="1"/>
</dbReference>
<sequence>MLLQIFIVIFRKINACKASVIREGKDILLLATGETVHICLDAVEELPKYEVMPTIVSVSTIQPLDGESVLKLCQSQQFFCL</sequence>
<dbReference type="HOGENOM" id="CLU_2566912_0_0_5"/>
<dbReference type="AlphaFoldDB" id="J0Z207"/>
<dbReference type="EMBL" id="AILU01000003">
    <property type="protein sequence ID" value="EJF81428.1"/>
    <property type="molecule type" value="Genomic_DNA"/>
</dbReference>
<evidence type="ECO:0000313" key="3">
    <source>
        <dbReference type="Proteomes" id="UP000008947"/>
    </source>
</evidence>
<keyword evidence="3" id="KW-1185">Reference proteome</keyword>
<dbReference type="RefSeq" id="WP_006922921.1">
    <property type="nucleotide sequence ID" value="NZ_JH725022.1"/>
</dbReference>
<dbReference type="Proteomes" id="UP000008947">
    <property type="component" value="Unassembled WGS sequence"/>
</dbReference>
<dbReference type="InterPro" id="IPR009014">
    <property type="entry name" value="Transketo_C/PFOR_II"/>
</dbReference>
<reference evidence="2 3" key="1">
    <citation type="submission" date="2012-03" db="EMBL/GenBank/DDBJ databases">
        <title>The Genome Sequence of Bartonella washoensis Sb944nv.</title>
        <authorList>
            <consortium name="The Broad Institute Genome Sequencing Platform"/>
            <consortium name="The Broad Institute Genome Sequencing Center for Infectious Disease"/>
            <person name="Feldgarden M."/>
            <person name="Kirby J."/>
            <person name="Kosoy M."/>
            <person name="Birtles R."/>
            <person name="Probert W.S."/>
            <person name="Chiaraviglio L."/>
            <person name="Young S.K."/>
            <person name="Zeng Q."/>
            <person name="Gargeya S."/>
            <person name="Fitzgerald M."/>
            <person name="Haas B."/>
            <person name="Abouelleil A."/>
            <person name="Alvarado L."/>
            <person name="Arachchi H.M."/>
            <person name="Berlin A."/>
            <person name="Chapman S.B."/>
            <person name="Gearin G."/>
            <person name="Goldberg J."/>
            <person name="Griggs A."/>
            <person name="Gujja S."/>
            <person name="Hansen M."/>
            <person name="Heiman D."/>
            <person name="Howarth C."/>
            <person name="Larimer J."/>
            <person name="Lui A."/>
            <person name="MacDonald P.J.P."/>
            <person name="McCowen C."/>
            <person name="Montmayeur A."/>
            <person name="Murphy C."/>
            <person name="Neiman D."/>
            <person name="Pearson M."/>
            <person name="Priest M."/>
            <person name="Roberts A."/>
            <person name="Saif S."/>
            <person name="Shea T."/>
            <person name="Sisk P."/>
            <person name="Stolte C."/>
            <person name="Sykes S."/>
            <person name="Wortman J."/>
            <person name="Nusbaum C."/>
            <person name="Birren B."/>
        </authorList>
    </citation>
    <scope>NUCLEOTIDE SEQUENCE [LARGE SCALE GENOMIC DNA]</scope>
    <source>
        <strain evidence="2 3">Sb944nv</strain>
    </source>
</reference>
<evidence type="ECO:0000259" key="1">
    <source>
        <dbReference type="Pfam" id="PF02780"/>
    </source>
</evidence>
<dbReference type="InterPro" id="IPR033248">
    <property type="entry name" value="Transketolase_C"/>
</dbReference>
<gene>
    <name evidence="2" type="ORF">MCQ_00126</name>
</gene>
<protein>
    <recommendedName>
        <fullName evidence="1">Transketolase C-terminal domain-containing protein</fullName>
    </recommendedName>
</protein>
<comment type="caution">
    <text evidence="2">The sequence shown here is derived from an EMBL/GenBank/DDBJ whole genome shotgun (WGS) entry which is preliminary data.</text>
</comment>
<evidence type="ECO:0000313" key="2">
    <source>
        <dbReference type="EMBL" id="EJF81428.1"/>
    </source>
</evidence>
<feature type="domain" description="Transketolase C-terminal" evidence="1">
    <location>
        <begin position="17"/>
        <end position="76"/>
    </location>
</feature>
<dbReference type="PATRIC" id="fig|1094563.3.peg.136"/>
<organism evidence="2 3">
    <name type="scientific">Candidatus Bartonella washoeensis Sb944nv</name>
    <dbReference type="NCBI Taxonomy" id="1094563"/>
    <lineage>
        <taxon>Bacteria</taxon>
        <taxon>Pseudomonadati</taxon>
        <taxon>Pseudomonadota</taxon>
        <taxon>Alphaproteobacteria</taxon>
        <taxon>Hyphomicrobiales</taxon>
        <taxon>Bartonellaceae</taxon>
        <taxon>Bartonella</taxon>
    </lineage>
</organism>